<dbReference type="HOGENOM" id="CLU_107924_1_0_11"/>
<organism evidence="1 2">
    <name type="scientific">Corynebacterium marinum DSM 44953</name>
    <dbReference type="NCBI Taxonomy" id="1224162"/>
    <lineage>
        <taxon>Bacteria</taxon>
        <taxon>Bacillati</taxon>
        <taxon>Actinomycetota</taxon>
        <taxon>Actinomycetes</taxon>
        <taxon>Mycobacteriales</taxon>
        <taxon>Corynebacteriaceae</taxon>
        <taxon>Corynebacterium</taxon>
    </lineage>
</organism>
<protein>
    <submittedName>
        <fullName evidence="1">Putative secreted protein</fullName>
    </submittedName>
</protein>
<evidence type="ECO:0000313" key="1">
    <source>
        <dbReference type="EMBL" id="AJK68437.1"/>
    </source>
</evidence>
<evidence type="ECO:0000313" key="2">
    <source>
        <dbReference type="Proteomes" id="UP000031928"/>
    </source>
</evidence>
<dbReference type="KEGG" id="cmq:B840_04090"/>
<accession>A0A0B6TEP7</accession>
<proteinExistence type="predicted"/>
<dbReference type="OrthoDB" id="4410230at2"/>
<dbReference type="EMBL" id="CP007790">
    <property type="protein sequence ID" value="AJK68437.1"/>
    <property type="molecule type" value="Genomic_DNA"/>
</dbReference>
<dbReference type="Proteomes" id="UP000031928">
    <property type="component" value="Chromosome"/>
</dbReference>
<dbReference type="RefSeq" id="WP_042621072.1">
    <property type="nucleotide sequence ID" value="NZ_CP007790.1"/>
</dbReference>
<gene>
    <name evidence="1" type="ORF">B840_04090</name>
</gene>
<dbReference type="AlphaFoldDB" id="A0A0B6TEP7"/>
<keyword evidence="2" id="KW-1185">Reference proteome</keyword>
<reference evidence="1 2" key="1">
    <citation type="submission" date="2014-05" db="EMBL/GenBank/DDBJ databases">
        <title>Complete genome sequence of Corynebacterium marinum DSM 44953.</title>
        <authorList>
            <person name="Schaffert L."/>
            <person name="Albersmeier A."/>
            <person name="Kalinowski J."/>
            <person name="Ruckert C."/>
        </authorList>
    </citation>
    <scope>NUCLEOTIDE SEQUENCE [LARGE SCALE GENOMIC DNA]</scope>
    <source>
        <strain evidence="1 2">DSM 44953</strain>
    </source>
</reference>
<sequence length="201" mass="22253">MRTLLVSVLVVAVGIVAFFGGGALALKDQLPFEKPLEVITESSNEKIVTAVERQEQLVLLSANVQGLSTETVERVVMGKSVPGTSRTQFVKYTYRAKLGIEGGDVTVEETGENRYLISVPDFIFIGHDNGKFETALEDNGVLSWGTPKIDTAKTITEILNDDTKAEQVKENRDLLKGQTRNFYTGIIHSIDDQVKLEFEFR</sequence>
<name>A0A0B6TEP7_9CORY</name>